<evidence type="ECO:0000256" key="1">
    <source>
        <dbReference type="SAM" id="Phobius"/>
    </source>
</evidence>
<keyword evidence="1" id="KW-0472">Membrane</keyword>
<evidence type="ECO:0000259" key="2">
    <source>
        <dbReference type="Pfam" id="PF07705"/>
    </source>
</evidence>
<name>X1RB93_9ZZZZ</name>
<accession>X1RB93</accession>
<dbReference type="InterPro" id="IPR016195">
    <property type="entry name" value="Pol/histidinol_Pase-like"/>
</dbReference>
<organism evidence="3">
    <name type="scientific">marine sediment metagenome</name>
    <dbReference type="NCBI Taxonomy" id="412755"/>
    <lineage>
        <taxon>unclassified sequences</taxon>
        <taxon>metagenomes</taxon>
        <taxon>ecological metagenomes</taxon>
    </lineage>
</organism>
<reference evidence="3" key="1">
    <citation type="journal article" date="2014" name="Front. Microbiol.">
        <title>High frequency of phylogenetically diverse reductive dehalogenase-homologous genes in deep subseafloor sedimentary metagenomes.</title>
        <authorList>
            <person name="Kawai M."/>
            <person name="Futagami T."/>
            <person name="Toyoda A."/>
            <person name="Takaki Y."/>
            <person name="Nishi S."/>
            <person name="Hori S."/>
            <person name="Arai W."/>
            <person name="Tsubouchi T."/>
            <person name="Morono Y."/>
            <person name="Uchiyama I."/>
            <person name="Ito T."/>
            <person name="Fujiyama A."/>
            <person name="Inagaki F."/>
            <person name="Takami H."/>
        </authorList>
    </citation>
    <scope>NUCLEOTIDE SEQUENCE</scope>
    <source>
        <strain evidence="3">Expedition CK06-06</strain>
    </source>
</reference>
<gene>
    <name evidence="3" type="ORF">S06H3_54696</name>
</gene>
<feature type="transmembrane region" description="Helical" evidence="1">
    <location>
        <begin position="187"/>
        <end position="208"/>
    </location>
</feature>
<dbReference type="EMBL" id="BARV01035012">
    <property type="protein sequence ID" value="GAI52859.1"/>
    <property type="molecule type" value="Genomic_DNA"/>
</dbReference>
<keyword evidence="1" id="KW-1133">Transmembrane helix</keyword>
<proteinExistence type="predicted"/>
<feature type="domain" description="CARDB" evidence="2">
    <location>
        <begin position="100"/>
        <end position="164"/>
    </location>
</feature>
<comment type="caution">
    <text evidence="3">The sequence shown here is derived from an EMBL/GenBank/DDBJ whole genome shotgun (WGS) entry which is preliminary data.</text>
</comment>
<evidence type="ECO:0000313" key="3">
    <source>
        <dbReference type="EMBL" id="GAI52859.1"/>
    </source>
</evidence>
<dbReference type="Gene3D" id="3.20.20.140">
    <property type="entry name" value="Metal-dependent hydrolases"/>
    <property type="match status" value="1"/>
</dbReference>
<dbReference type="Pfam" id="PF07705">
    <property type="entry name" value="CARDB"/>
    <property type="match status" value="1"/>
</dbReference>
<dbReference type="InterPro" id="IPR011635">
    <property type="entry name" value="CARDB"/>
</dbReference>
<protein>
    <recommendedName>
        <fullName evidence="2">CARDB domain-containing protein</fullName>
    </recommendedName>
</protein>
<dbReference type="AlphaFoldDB" id="X1RB93"/>
<dbReference type="SUPFAM" id="SSF89550">
    <property type="entry name" value="PHP domain-like"/>
    <property type="match status" value="1"/>
</dbReference>
<keyword evidence="1" id="KW-0812">Transmembrane</keyword>
<sequence>YNPYSIQGDWYKGQTHCHTRNSDGVLSPVQLEELYRDNYGTDFIFVTDHEHITPDPGVEGILHVGLSEEVSTVYHFNALNISEKIDWESPPAELEYSGLEVTVDGATATVEVTVKNIGISTGTEGVDLYYDGEIVDSKFLFIRPGEEKSVSFTITIYEKGTHEVGVGDLTESFEAHQAAEGEGGGALPIPVIGVVVAVIVVIAGVLLWRRR</sequence>
<feature type="non-terminal residue" evidence="3">
    <location>
        <position position="1"/>
    </location>
</feature>